<protein>
    <recommendedName>
        <fullName evidence="3">histidine kinase</fullName>
        <ecNumber evidence="3">2.7.13.3</ecNumber>
    </recommendedName>
    <alternativeName>
        <fullName evidence="13">Glycopeptide resistance-associated protein S</fullName>
    </alternativeName>
</protein>
<evidence type="ECO:0000256" key="5">
    <source>
        <dbReference type="ARBA" id="ARBA00022679"/>
    </source>
</evidence>
<evidence type="ECO:0000256" key="1">
    <source>
        <dbReference type="ARBA" id="ARBA00000085"/>
    </source>
</evidence>
<dbReference type="Proteomes" id="UP001436297">
    <property type="component" value="Chromosome"/>
</dbReference>
<evidence type="ECO:0000256" key="11">
    <source>
        <dbReference type="ARBA" id="ARBA00023012"/>
    </source>
</evidence>
<keyword evidence="7" id="KW-0547">Nucleotide-binding</keyword>
<comment type="catalytic activity">
    <reaction evidence="1">
        <text>ATP + protein L-histidine = ADP + protein N-phospho-L-histidine.</text>
        <dbReference type="EC" id="2.7.13.3"/>
    </reaction>
</comment>
<dbReference type="RefSeq" id="WP_251518855.1">
    <property type="nucleotide sequence ID" value="NZ_CP128355.1"/>
</dbReference>
<sequence>MSSYKWAMIFIGSRLNWILWIIFIHLIFLGVAYIDYDISLGSIIYIIVLNFILSIFFFIFTFVKEIKFYKHLEKNLEPEELKHKSLADTPFQKLMVNYLFYQITKQKRLVTKQQQQISATSASLTDFVHDIKTPVTALNIMLQKEEDPERRKALLFEWSRINEMLDRQLYLTKLESQNNDMYFENVPLKSLIIEEIQLTRNISQSKGIAFEVDFKDDYQVYTDTKWCRMMIRQILSNAIKYSENSSIYVKTFIEDGHVTLNIKDEGRGISAKDLPRIYNKGFTSTRYRNETTSSGIGLYLVKTVKDNLGIAVKIASRENEGTSVTFNFPNQNEIINRLSNPGTR</sequence>
<reference evidence="16 17" key="1">
    <citation type="journal article" date="2024" name="Pathogens">
        <title>Staphylococcus hsinchuensis sp. nov., Isolated from Soymilk.</title>
        <authorList>
            <person name="Wang Y.T."/>
            <person name="Lin Y.C."/>
            <person name="Hsieh Y.H."/>
            <person name="Lin Y.T."/>
            <person name="Hamada M."/>
            <person name="Chen C.C."/>
            <person name="Liou J.S."/>
            <person name="Lee A.Y."/>
            <person name="Zhang W.L."/>
            <person name="Chen Y.T."/>
            <person name="Huang C.H."/>
        </authorList>
    </citation>
    <scope>NUCLEOTIDE SEQUENCE [LARGE SCALE GENOMIC DNA]</scope>
    <source>
        <strain evidence="16 17">H164</strain>
    </source>
</reference>
<dbReference type="InterPro" id="IPR004358">
    <property type="entry name" value="Sig_transdc_His_kin-like_C"/>
</dbReference>
<proteinExistence type="predicted"/>
<dbReference type="InterPro" id="IPR036097">
    <property type="entry name" value="HisK_dim/P_sf"/>
</dbReference>
<dbReference type="GO" id="GO:0005524">
    <property type="term" value="F:ATP binding"/>
    <property type="evidence" value="ECO:0007669"/>
    <property type="project" value="UniProtKB-KW"/>
</dbReference>
<dbReference type="SMART" id="SM00387">
    <property type="entry name" value="HATPase_c"/>
    <property type="match status" value="1"/>
</dbReference>
<dbReference type="PANTHER" id="PTHR45453">
    <property type="entry name" value="PHOSPHATE REGULON SENSOR PROTEIN PHOR"/>
    <property type="match status" value="1"/>
</dbReference>
<feature type="domain" description="Histidine kinase" evidence="15">
    <location>
        <begin position="126"/>
        <end position="332"/>
    </location>
</feature>
<dbReference type="SUPFAM" id="SSF47384">
    <property type="entry name" value="Homodimeric domain of signal transducing histidine kinase"/>
    <property type="match status" value="1"/>
</dbReference>
<evidence type="ECO:0000259" key="15">
    <source>
        <dbReference type="PROSITE" id="PS50109"/>
    </source>
</evidence>
<name>A0ABZ3EF20_9STAP</name>
<feature type="transmembrane region" description="Helical" evidence="14">
    <location>
        <begin position="15"/>
        <end position="34"/>
    </location>
</feature>
<organism evidence="16 17">
    <name type="scientific">Staphylococcus hsinchuensis</name>
    <dbReference type="NCBI Taxonomy" id="3051183"/>
    <lineage>
        <taxon>Bacteria</taxon>
        <taxon>Bacillati</taxon>
        <taxon>Bacillota</taxon>
        <taxon>Bacilli</taxon>
        <taxon>Bacillales</taxon>
        <taxon>Staphylococcaceae</taxon>
        <taxon>Staphylococcus</taxon>
    </lineage>
</organism>
<evidence type="ECO:0000256" key="14">
    <source>
        <dbReference type="SAM" id="Phobius"/>
    </source>
</evidence>
<evidence type="ECO:0000256" key="9">
    <source>
        <dbReference type="ARBA" id="ARBA00022840"/>
    </source>
</evidence>
<dbReference type="InterPro" id="IPR005467">
    <property type="entry name" value="His_kinase_dom"/>
</dbReference>
<keyword evidence="12 14" id="KW-0472">Membrane</keyword>
<dbReference type="EMBL" id="CP128355">
    <property type="protein sequence ID" value="XAF71449.1"/>
    <property type="molecule type" value="Genomic_DNA"/>
</dbReference>
<dbReference type="PANTHER" id="PTHR45453:SF2">
    <property type="entry name" value="HISTIDINE KINASE"/>
    <property type="match status" value="1"/>
</dbReference>
<evidence type="ECO:0000313" key="16">
    <source>
        <dbReference type="EMBL" id="XAF71449.1"/>
    </source>
</evidence>
<keyword evidence="9 16" id="KW-0067">ATP-binding</keyword>
<dbReference type="InterPro" id="IPR050351">
    <property type="entry name" value="BphY/WalK/GraS-like"/>
</dbReference>
<dbReference type="PROSITE" id="PS50109">
    <property type="entry name" value="HIS_KIN"/>
    <property type="match status" value="1"/>
</dbReference>
<dbReference type="Pfam" id="PF02518">
    <property type="entry name" value="HATPase_c"/>
    <property type="match status" value="1"/>
</dbReference>
<evidence type="ECO:0000256" key="10">
    <source>
        <dbReference type="ARBA" id="ARBA00022989"/>
    </source>
</evidence>
<feature type="transmembrane region" description="Helical" evidence="14">
    <location>
        <begin position="40"/>
        <end position="63"/>
    </location>
</feature>
<keyword evidence="6 14" id="KW-0812">Transmembrane</keyword>
<evidence type="ECO:0000256" key="3">
    <source>
        <dbReference type="ARBA" id="ARBA00012438"/>
    </source>
</evidence>
<dbReference type="SUPFAM" id="SSF55874">
    <property type="entry name" value="ATPase domain of HSP90 chaperone/DNA topoisomerase II/histidine kinase"/>
    <property type="match status" value="1"/>
</dbReference>
<evidence type="ECO:0000256" key="7">
    <source>
        <dbReference type="ARBA" id="ARBA00022741"/>
    </source>
</evidence>
<keyword evidence="17" id="KW-1185">Reference proteome</keyword>
<dbReference type="InterPro" id="IPR036890">
    <property type="entry name" value="HATPase_C_sf"/>
</dbReference>
<dbReference type="EC" id="2.7.13.3" evidence="3"/>
<accession>A0ABZ3EF20</accession>
<keyword evidence="11" id="KW-0902">Two-component regulatory system</keyword>
<dbReference type="InterPro" id="IPR003594">
    <property type="entry name" value="HATPase_dom"/>
</dbReference>
<keyword evidence="5" id="KW-0808">Transferase</keyword>
<evidence type="ECO:0000256" key="2">
    <source>
        <dbReference type="ARBA" id="ARBA00004651"/>
    </source>
</evidence>
<keyword evidence="10 14" id="KW-1133">Transmembrane helix</keyword>
<keyword evidence="4" id="KW-1003">Cell membrane</keyword>
<evidence type="ECO:0000256" key="6">
    <source>
        <dbReference type="ARBA" id="ARBA00022692"/>
    </source>
</evidence>
<evidence type="ECO:0000256" key="13">
    <source>
        <dbReference type="ARBA" id="ARBA00042987"/>
    </source>
</evidence>
<evidence type="ECO:0000256" key="12">
    <source>
        <dbReference type="ARBA" id="ARBA00023136"/>
    </source>
</evidence>
<keyword evidence="8" id="KW-0418">Kinase</keyword>
<gene>
    <name evidence="16" type="ORF">QQM35_04980</name>
</gene>
<evidence type="ECO:0000256" key="8">
    <source>
        <dbReference type="ARBA" id="ARBA00022777"/>
    </source>
</evidence>
<dbReference type="PRINTS" id="PR00344">
    <property type="entry name" value="BCTRLSENSOR"/>
</dbReference>
<comment type="subcellular location">
    <subcellularLocation>
        <location evidence="2">Cell membrane</location>
        <topology evidence="2">Multi-pass membrane protein</topology>
    </subcellularLocation>
</comment>
<evidence type="ECO:0000256" key="4">
    <source>
        <dbReference type="ARBA" id="ARBA00022475"/>
    </source>
</evidence>
<evidence type="ECO:0000313" key="17">
    <source>
        <dbReference type="Proteomes" id="UP001436297"/>
    </source>
</evidence>
<dbReference type="Gene3D" id="3.30.565.10">
    <property type="entry name" value="Histidine kinase-like ATPase, C-terminal domain"/>
    <property type="match status" value="1"/>
</dbReference>